<dbReference type="InterPro" id="IPR050789">
    <property type="entry name" value="Diverse_Enzym_Activities"/>
</dbReference>
<dbReference type="SUPFAM" id="SSF56601">
    <property type="entry name" value="beta-lactamase/transpeptidase-like"/>
    <property type="match status" value="1"/>
</dbReference>
<name>A0A0F9M0V7_9ZZZZ</name>
<comment type="caution">
    <text evidence="2">The sequence shown here is derived from an EMBL/GenBank/DDBJ whole genome shotgun (WGS) entry which is preliminary data.</text>
</comment>
<organism evidence="2">
    <name type="scientific">marine sediment metagenome</name>
    <dbReference type="NCBI Taxonomy" id="412755"/>
    <lineage>
        <taxon>unclassified sequences</taxon>
        <taxon>metagenomes</taxon>
        <taxon>ecological metagenomes</taxon>
    </lineage>
</organism>
<dbReference type="InterPro" id="IPR001466">
    <property type="entry name" value="Beta-lactam-related"/>
</dbReference>
<feature type="domain" description="Beta-lactamase-related" evidence="1">
    <location>
        <begin position="130"/>
        <end position="417"/>
    </location>
</feature>
<dbReference type="AlphaFoldDB" id="A0A0F9M0V7"/>
<proteinExistence type="predicted"/>
<gene>
    <name evidence="2" type="ORF">LCGC14_1149660</name>
</gene>
<sequence>MKSIRLITYCCLALALLVAGCTTTEQAPGPGTVLVADEFERFESAATVDEVRHQIEKLPKNTSWWNVNGQDMAWNNKNLNRIFPTVNVYRAGPVRELERHPMSEIADHKVDTPNGKVRFADFLNSDLSTCMGVVIMHRGKVVFEDYPRMEPYERPIFWSVTKVLVSAVVSILEHRGQVEIDKSIETYIPELSQSSYAGITVRNILDMATGVDCSEEYYDTTSCYYRLMETTGEAHYDDESADNPYEYIAGLKVGRYAKQGTSFEYGSINTYILGWLVEKLTGMPFQDAFSREIWTRIGTESDAAFLAPRYGVPMFAGGFLGRLRDVARFGLLFTPSYSVVTDKKIISDQHIETLKNGGRPELLANARWGAPDELAQGIAKHNIYQWDMVYTNNDVYKGGWAGQGLLVNPDRDLVAVYTGYFSEDQSELSVLPRLRQVLNGVFGEVNPAE</sequence>
<accession>A0A0F9M0V7</accession>
<dbReference type="Gene3D" id="3.40.710.10">
    <property type="entry name" value="DD-peptidase/beta-lactamase superfamily"/>
    <property type="match status" value="1"/>
</dbReference>
<dbReference type="Pfam" id="PF00144">
    <property type="entry name" value="Beta-lactamase"/>
    <property type="match status" value="1"/>
</dbReference>
<evidence type="ECO:0000259" key="1">
    <source>
        <dbReference type="Pfam" id="PF00144"/>
    </source>
</evidence>
<reference evidence="2" key="1">
    <citation type="journal article" date="2015" name="Nature">
        <title>Complex archaea that bridge the gap between prokaryotes and eukaryotes.</title>
        <authorList>
            <person name="Spang A."/>
            <person name="Saw J.H."/>
            <person name="Jorgensen S.L."/>
            <person name="Zaremba-Niedzwiedzka K."/>
            <person name="Martijn J."/>
            <person name="Lind A.E."/>
            <person name="van Eijk R."/>
            <person name="Schleper C."/>
            <person name="Guy L."/>
            <person name="Ettema T.J."/>
        </authorList>
    </citation>
    <scope>NUCLEOTIDE SEQUENCE</scope>
</reference>
<dbReference type="PANTHER" id="PTHR43283:SF7">
    <property type="entry name" value="BETA-LACTAMASE-RELATED DOMAIN-CONTAINING PROTEIN"/>
    <property type="match status" value="1"/>
</dbReference>
<dbReference type="PROSITE" id="PS51257">
    <property type="entry name" value="PROKAR_LIPOPROTEIN"/>
    <property type="match status" value="1"/>
</dbReference>
<dbReference type="EMBL" id="LAZR01005518">
    <property type="protein sequence ID" value="KKM99258.1"/>
    <property type="molecule type" value="Genomic_DNA"/>
</dbReference>
<evidence type="ECO:0000313" key="2">
    <source>
        <dbReference type="EMBL" id="KKM99258.1"/>
    </source>
</evidence>
<protein>
    <recommendedName>
        <fullName evidence="1">Beta-lactamase-related domain-containing protein</fullName>
    </recommendedName>
</protein>
<dbReference type="PANTHER" id="PTHR43283">
    <property type="entry name" value="BETA-LACTAMASE-RELATED"/>
    <property type="match status" value="1"/>
</dbReference>
<dbReference type="InterPro" id="IPR012338">
    <property type="entry name" value="Beta-lactam/transpept-like"/>
</dbReference>